<gene>
    <name evidence="2" type="ORF">ENW96_14005</name>
</gene>
<dbReference type="EMBL" id="DTMF01000335">
    <property type="protein sequence ID" value="HGF35470.1"/>
    <property type="molecule type" value="Genomic_DNA"/>
</dbReference>
<accession>A0A7C3ZAD8</accession>
<name>A0A7C3ZAD8_9BACT</name>
<sequence length="174" mass="19192">MLRNLPLLALACLFSAVLAACGYRPLGRTGPPAGTERPTVAIPLFANRSTEIGLESIFANTFIETFARSPAMRVTTQPERADLVLEGKISSVAYSSTAFFNINRSLVRRVTIQVEVQLTRRSTGKVIWKDHGIVQEDYVVDQTYQEGEALKDLGVRRGAVTLARKMLDKVLLVI</sequence>
<dbReference type="GO" id="GO:0019867">
    <property type="term" value="C:outer membrane"/>
    <property type="evidence" value="ECO:0007669"/>
    <property type="project" value="InterPro"/>
</dbReference>
<dbReference type="PROSITE" id="PS51257">
    <property type="entry name" value="PROKAR_LIPOPROTEIN"/>
    <property type="match status" value="1"/>
</dbReference>
<proteinExistence type="predicted"/>
<evidence type="ECO:0008006" key="3">
    <source>
        <dbReference type="Google" id="ProtNLM"/>
    </source>
</evidence>
<feature type="signal peptide" evidence="1">
    <location>
        <begin position="1"/>
        <end position="19"/>
    </location>
</feature>
<comment type="caution">
    <text evidence="2">The sequence shown here is derived from an EMBL/GenBank/DDBJ whole genome shotgun (WGS) entry which is preliminary data.</text>
</comment>
<evidence type="ECO:0000256" key="1">
    <source>
        <dbReference type="SAM" id="SignalP"/>
    </source>
</evidence>
<organism evidence="2">
    <name type="scientific">Desulfobacca acetoxidans</name>
    <dbReference type="NCBI Taxonomy" id="60893"/>
    <lineage>
        <taxon>Bacteria</taxon>
        <taxon>Pseudomonadati</taxon>
        <taxon>Thermodesulfobacteriota</taxon>
        <taxon>Desulfobaccia</taxon>
        <taxon>Desulfobaccales</taxon>
        <taxon>Desulfobaccaceae</taxon>
        <taxon>Desulfobacca</taxon>
    </lineage>
</organism>
<dbReference type="Pfam" id="PF04390">
    <property type="entry name" value="LptE"/>
    <property type="match status" value="1"/>
</dbReference>
<protein>
    <recommendedName>
        <fullName evidence="3">Penicillin-binding protein activator LpoB</fullName>
    </recommendedName>
</protein>
<reference evidence="2" key="1">
    <citation type="journal article" date="2020" name="mSystems">
        <title>Genome- and Community-Level Interaction Insights into Carbon Utilization and Element Cycling Functions of Hydrothermarchaeota in Hydrothermal Sediment.</title>
        <authorList>
            <person name="Zhou Z."/>
            <person name="Liu Y."/>
            <person name="Xu W."/>
            <person name="Pan J."/>
            <person name="Luo Z.H."/>
            <person name="Li M."/>
        </authorList>
    </citation>
    <scope>NUCLEOTIDE SEQUENCE [LARGE SCALE GENOMIC DNA]</scope>
    <source>
        <strain evidence="2">SpSt-897</strain>
    </source>
</reference>
<keyword evidence="1" id="KW-0732">Signal</keyword>
<dbReference type="AlphaFoldDB" id="A0A7C3ZAD8"/>
<dbReference type="GO" id="GO:0043165">
    <property type="term" value="P:Gram-negative-bacterium-type cell outer membrane assembly"/>
    <property type="evidence" value="ECO:0007669"/>
    <property type="project" value="InterPro"/>
</dbReference>
<feature type="chain" id="PRO_5028488824" description="Penicillin-binding protein activator LpoB" evidence="1">
    <location>
        <begin position="20"/>
        <end position="174"/>
    </location>
</feature>
<dbReference type="InterPro" id="IPR007485">
    <property type="entry name" value="LPS_assembly_LptE"/>
</dbReference>
<evidence type="ECO:0000313" key="2">
    <source>
        <dbReference type="EMBL" id="HGF35470.1"/>
    </source>
</evidence>